<comment type="caution">
    <text evidence="1">The sequence shown here is derived from an EMBL/GenBank/DDBJ whole genome shotgun (WGS) entry which is preliminary data.</text>
</comment>
<dbReference type="EMBL" id="BART01013657">
    <property type="protein sequence ID" value="GAG79604.1"/>
    <property type="molecule type" value="Genomic_DNA"/>
</dbReference>
<accession>X1ACI3</accession>
<sequence>MDKIYQSAKVYVLDFHFESKDKEAIAKMKKELNQYFIGLKKYLNDKYDMTVIQQIFLRVH</sequence>
<protein>
    <submittedName>
        <fullName evidence="1">Uncharacterized protein</fullName>
    </submittedName>
</protein>
<dbReference type="AlphaFoldDB" id="X1ACI3"/>
<proteinExistence type="predicted"/>
<reference evidence="1" key="1">
    <citation type="journal article" date="2014" name="Front. Microbiol.">
        <title>High frequency of phylogenetically diverse reductive dehalogenase-homologous genes in deep subseafloor sedimentary metagenomes.</title>
        <authorList>
            <person name="Kawai M."/>
            <person name="Futagami T."/>
            <person name="Toyoda A."/>
            <person name="Takaki Y."/>
            <person name="Nishi S."/>
            <person name="Hori S."/>
            <person name="Arai W."/>
            <person name="Tsubouchi T."/>
            <person name="Morono Y."/>
            <person name="Uchiyama I."/>
            <person name="Ito T."/>
            <person name="Fujiyama A."/>
            <person name="Inagaki F."/>
            <person name="Takami H."/>
        </authorList>
    </citation>
    <scope>NUCLEOTIDE SEQUENCE</scope>
    <source>
        <strain evidence="1">Expedition CK06-06</strain>
    </source>
</reference>
<organism evidence="1">
    <name type="scientific">marine sediment metagenome</name>
    <dbReference type="NCBI Taxonomy" id="412755"/>
    <lineage>
        <taxon>unclassified sequences</taxon>
        <taxon>metagenomes</taxon>
        <taxon>ecological metagenomes</taxon>
    </lineage>
</organism>
<gene>
    <name evidence="1" type="ORF">S01H4_27787</name>
</gene>
<evidence type="ECO:0000313" key="1">
    <source>
        <dbReference type="EMBL" id="GAG79604.1"/>
    </source>
</evidence>
<name>X1ACI3_9ZZZZ</name>